<accession>A0A8E1QZS5</accession>
<dbReference type="EMBL" id="LFQU01000001">
    <property type="protein sequence ID" value="KOO69820.1"/>
    <property type="molecule type" value="Genomic_DNA"/>
</dbReference>
<dbReference type="InterPro" id="IPR013783">
    <property type="entry name" value="Ig-like_fold"/>
</dbReference>
<evidence type="ECO:0000313" key="9">
    <source>
        <dbReference type="Proteomes" id="UP000036951"/>
    </source>
</evidence>
<dbReference type="InterPro" id="IPR053879">
    <property type="entry name" value="HYDIN_VesB_CFA65-like_Ig"/>
</dbReference>
<comment type="caution">
    <text evidence="8">The sequence shown here is derived from an EMBL/GenBank/DDBJ whole genome shotgun (WGS) entry which is preliminary data.</text>
</comment>
<keyword evidence="5" id="KW-0966">Cell projection</keyword>
<evidence type="ECO:0000256" key="5">
    <source>
        <dbReference type="ARBA" id="ARBA00023273"/>
    </source>
</evidence>
<comment type="subcellular location">
    <subcellularLocation>
        <location evidence="1">Cell projection</location>
        <location evidence="1">Cilium</location>
    </subcellularLocation>
    <subcellularLocation>
        <location evidence="2">Cytoplasm</location>
    </subcellularLocation>
</comment>
<evidence type="ECO:0000256" key="2">
    <source>
        <dbReference type="ARBA" id="ARBA00004496"/>
    </source>
</evidence>
<dbReference type="Pfam" id="PF22544">
    <property type="entry name" value="HYDIN_VesB_CFA65-like_Ig"/>
    <property type="match status" value="1"/>
</dbReference>
<dbReference type="OrthoDB" id="1466304at2"/>
<evidence type="ECO:0000259" key="7">
    <source>
        <dbReference type="Pfam" id="PF22544"/>
    </source>
</evidence>
<sequence length="353" mass="38799">MKRKIILTALVAAFAFDMAAQRISAKHEVIDCGSVLYEQPVTAKFELRNKGNELIIDTVRTSCGCAIASYPRGSIMKGDNFTVEVTYDARQLGHFEKEVAVYSNASDKPFYLKMKGVVVDKLIDFTGKYDYTIGSVRTDNNNIEFDDVNVGDMPIQKIHIINSGSESVSPVVMHLPDYLTASVSPTTIAPGHTGVATITLNSLKLRDYGLTQSSVYLGMYPGDKVSADKEISVSAVLLPGFRNMSETQKHNAPVIKLSSETLDLGTFGDKDDKSGTIIIENNGKSRLDIRSMQMFTTGLKVKLNKSKLRPGESAKLKITAYKKQLKSARSKPRVLMITNDPAKPKVVIHVKVK</sequence>
<feature type="signal peptide" evidence="6">
    <location>
        <begin position="1"/>
        <end position="19"/>
    </location>
</feature>
<dbReference type="Proteomes" id="UP000036951">
    <property type="component" value="Unassembled WGS sequence"/>
</dbReference>
<dbReference type="Pfam" id="PF07610">
    <property type="entry name" value="DUF1573"/>
    <property type="match status" value="1"/>
</dbReference>
<gene>
    <name evidence="8" type="ORF">ACU52_01360</name>
</gene>
<evidence type="ECO:0000313" key="8">
    <source>
        <dbReference type="EMBL" id="KOO69820.1"/>
    </source>
</evidence>
<keyword evidence="9" id="KW-1185">Reference proteome</keyword>
<keyword evidence="6" id="KW-0732">Signal</keyword>
<evidence type="ECO:0000256" key="4">
    <source>
        <dbReference type="ARBA" id="ARBA00023069"/>
    </source>
</evidence>
<dbReference type="NCBIfam" id="NF012200">
    <property type="entry name" value="choice_anch_D"/>
    <property type="match status" value="1"/>
</dbReference>
<evidence type="ECO:0000256" key="1">
    <source>
        <dbReference type="ARBA" id="ARBA00004138"/>
    </source>
</evidence>
<proteinExistence type="predicted"/>
<dbReference type="AlphaFoldDB" id="A0A8E1QZS5"/>
<feature type="domain" description="HYDIN/VesB/CFA65-like Ig-like" evidence="7">
    <location>
        <begin position="253"/>
        <end position="351"/>
    </location>
</feature>
<dbReference type="RefSeq" id="WP_021853900.1">
    <property type="nucleotide sequence ID" value="NZ_DAWBWQ010000125.1"/>
</dbReference>
<dbReference type="PANTHER" id="PTHR37833">
    <property type="entry name" value="LIPOPROTEIN-RELATED"/>
    <property type="match status" value="1"/>
</dbReference>
<name>A0A8E1QZS5_9BACT</name>
<feature type="chain" id="PRO_5034383641" description="HYDIN/VesB/CFA65-like Ig-like domain-containing protein" evidence="6">
    <location>
        <begin position="20"/>
        <end position="353"/>
    </location>
</feature>
<reference evidence="8 9" key="1">
    <citation type="submission" date="2015-06" db="EMBL/GenBank/DDBJ databases">
        <title>Prevotella sp. 109, sp. nov., a novel member of the family Prevotellaceae isolated from human faeces.</title>
        <authorList>
            <person name="Shkoporov A.N."/>
            <person name="Chaplin A.V."/>
            <person name="Kafarskaia L.I."/>
            <person name="Efimov B.A."/>
        </authorList>
    </citation>
    <scope>NUCLEOTIDE SEQUENCE [LARGE SCALE GENOMIC DNA]</scope>
    <source>
        <strain evidence="8 9">109</strain>
    </source>
</reference>
<dbReference type="PANTHER" id="PTHR37833:SF1">
    <property type="entry name" value="SIGNAL PEPTIDE PROTEIN"/>
    <property type="match status" value="1"/>
</dbReference>
<organism evidence="8 9">
    <name type="scientific">Xylanibacter rarus</name>
    <dbReference type="NCBI Taxonomy" id="1676614"/>
    <lineage>
        <taxon>Bacteria</taxon>
        <taxon>Pseudomonadati</taxon>
        <taxon>Bacteroidota</taxon>
        <taxon>Bacteroidia</taxon>
        <taxon>Bacteroidales</taxon>
        <taxon>Prevotellaceae</taxon>
        <taxon>Xylanibacter</taxon>
    </lineage>
</organism>
<dbReference type="GO" id="GO:0005737">
    <property type="term" value="C:cytoplasm"/>
    <property type="evidence" value="ECO:0007669"/>
    <property type="project" value="UniProtKB-SubCell"/>
</dbReference>
<keyword evidence="4" id="KW-0969">Cilium</keyword>
<dbReference type="InterPro" id="IPR011467">
    <property type="entry name" value="DUF1573"/>
</dbReference>
<protein>
    <recommendedName>
        <fullName evidence="7">HYDIN/VesB/CFA65-like Ig-like domain-containing protein</fullName>
    </recommendedName>
</protein>
<evidence type="ECO:0000256" key="3">
    <source>
        <dbReference type="ARBA" id="ARBA00022490"/>
    </source>
</evidence>
<evidence type="ECO:0000256" key="6">
    <source>
        <dbReference type="SAM" id="SignalP"/>
    </source>
</evidence>
<dbReference type="Gene3D" id="2.60.40.10">
    <property type="entry name" value="Immunoglobulins"/>
    <property type="match status" value="3"/>
</dbReference>
<keyword evidence="3" id="KW-0963">Cytoplasm</keyword>